<organism evidence="1">
    <name type="scientific">marine sediment metagenome</name>
    <dbReference type="NCBI Taxonomy" id="412755"/>
    <lineage>
        <taxon>unclassified sequences</taxon>
        <taxon>metagenomes</taxon>
        <taxon>ecological metagenomes</taxon>
    </lineage>
</organism>
<proteinExistence type="predicted"/>
<evidence type="ECO:0000313" key="1">
    <source>
        <dbReference type="EMBL" id="KKL12745.1"/>
    </source>
</evidence>
<comment type="caution">
    <text evidence="1">The sequence shown here is derived from an EMBL/GenBank/DDBJ whole genome shotgun (WGS) entry which is preliminary data.</text>
</comment>
<reference evidence="1" key="1">
    <citation type="journal article" date="2015" name="Nature">
        <title>Complex archaea that bridge the gap between prokaryotes and eukaryotes.</title>
        <authorList>
            <person name="Spang A."/>
            <person name="Saw J.H."/>
            <person name="Jorgensen S.L."/>
            <person name="Zaremba-Niedzwiedzka K."/>
            <person name="Martijn J."/>
            <person name="Lind A.E."/>
            <person name="van Eijk R."/>
            <person name="Schleper C."/>
            <person name="Guy L."/>
            <person name="Ettema T.J."/>
        </authorList>
    </citation>
    <scope>NUCLEOTIDE SEQUENCE</scope>
</reference>
<evidence type="ECO:0008006" key="2">
    <source>
        <dbReference type="Google" id="ProtNLM"/>
    </source>
</evidence>
<dbReference type="EMBL" id="LAZR01041138">
    <property type="protein sequence ID" value="KKL12745.1"/>
    <property type="molecule type" value="Genomic_DNA"/>
</dbReference>
<protein>
    <recommendedName>
        <fullName evidence="2">SprT-like domain-containing protein</fullName>
    </recommendedName>
</protein>
<name>A0A0F9ATJ3_9ZZZZ</name>
<sequence>AKLPAKERNKLDSQLTYSMGRPGLRGVTYHGAWKNGKDEPVPFVEVCAAGEQSDVQLAGTTVHELAHVLAGYGVGHSKVWKDCCTRLGLLNAQAAGHKYTMAGFEPKLSKAIAKLTSPTDGKPVGMIGRHKVGKARPCPVGIGTRGGKSRGKGSGSRLNKVTCPACGYLARVTRKWLDKSGPPHCPDHGAMIEAAPD</sequence>
<accession>A0A0F9ATJ3</accession>
<gene>
    <name evidence="1" type="ORF">LCGC14_2532720</name>
</gene>
<dbReference type="AlphaFoldDB" id="A0A0F9ATJ3"/>
<feature type="non-terminal residue" evidence="1">
    <location>
        <position position="1"/>
    </location>
</feature>